<evidence type="ECO:0000256" key="4">
    <source>
        <dbReference type="ARBA" id="ARBA00023163"/>
    </source>
</evidence>
<sequence>MATINDIAEKLHISNATVSRALRSSGYVKAELKEKIFRTAEELGYAPNPLAVGLRTRRSHGISIVLPSMNNPVSVELLENLEKLADRNGYHVMISTTDGNIETERKYVQLLDAGLVDGTVLVPGPRRSPEEEYLQHIRKRNIALFNRDLAGLSLDVVKSDAVQAGRLAMEHLACRGYRRIGMILPPLETSLAQERLEGCQEGADAAGIRLEEKWMLRARGTTPAAGKAAADELLSRQSRPDGLLVLDNILTVGVLQALREKNLSLPEDLGLVSFDDIVNGELVGAGITYVGQPMPQIAEALFSLLLLRMEGQPGMARQSICLPVRLIERGSTRRL</sequence>
<protein>
    <submittedName>
        <fullName evidence="6">LacI family DNA-binding transcriptional regulator</fullName>
    </submittedName>
</protein>
<keyword evidence="7" id="KW-1185">Reference proteome</keyword>
<evidence type="ECO:0000259" key="5">
    <source>
        <dbReference type="PROSITE" id="PS50932"/>
    </source>
</evidence>
<reference evidence="6" key="1">
    <citation type="submission" date="2020-08" db="EMBL/GenBank/DDBJ databases">
        <title>Genome public.</title>
        <authorList>
            <person name="Liu C."/>
            <person name="Sun Q."/>
        </authorList>
    </citation>
    <scope>NUCLEOTIDE SEQUENCE</scope>
    <source>
        <strain evidence="6">NSJ-63</strain>
    </source>
</reference>
<dbReference type="CDD" id="cd01392">
    <property type="entry name" value="HTH_LacI"/>
    <property type="match status" value="1"/>
</dbReference>
<dbReference type="SUPFAM" id="SSF47413">
    <property type="entry name" value="lambda repressor-like DNA-binding domains"/>
    <property type="match status" value="1"/>
</dbReference>
<keyword evidence="3 6" id="KW-0238">DNA-binding</keyword>
<dbReference type="GO" id="GO:0000976">
    <property type="term" value="F:transcription cis-regulatory region binding"/>
    <property type="evidence" value="ECO:0007669"/>
    <property type="project" value="TreeGrafter"/>
</dbReference>
<comment type="caution">
    <text evidence="6">The sequence shown here is derived from an EMBL/GenBank/DDBJ whole genome shotgun (WGS) entry which is preliminary data.</text>
</comment>
<dbReference type="Pfam" id="PF13377">
    <property type="entry name" value="Peripla_BP_3"/>
    <property type="match status" value="1"/>
</dbReference>
<dbReference type="InterPro" id="IPR028082">
    <property type="entry name" value="Peripla_BP_I"/>
</dbReference>
<name>A0A926DFV3_9FIRM</name>
<dbReference type="InterPro" id="IPR046335">
    <property type="entry name" value="LacI/GalR-like_sensor"/>
</dbReference>
<evidence type="ECO:0000256" key="2">
    <source>
        <dbReference type="ARBA" id="ARBA00023015"/>
    </source>
</evidence>
<dbReference type="PANTHER" id="PTHR30146">
    <property type="entry name" value="LACI-RELATED TRANSCRIPTIONAL REPRESSOR"/>
    <property type="match status" value="1"/>
</dbReference>
<evidence type="ECO:0000313" key="7">
    <source>
        <dbReference type="Proteomes" id="UP000617951"/>
    </source>
</evidence>
<dbReference type="Proteomes" id="UP000617951">
    <property type="component" value="Unassembled WGS sequence"/>
</dbReference>
<evidence type="ECO:0000313" key="6">
    <source>
        <dbReference type="EMBL" id="MBC8537923.1"/>
    </source>
</evidence>
<keyword evidence="1" id="KW-0678">Repressor</keyword>
<organism evidence="6 7">
    <name type="scientific">Guopingia tenuis</name>
    <dbReference type="NCBI Taxonomy" id="2763656"/>
    <lineage>
        <taxon>Bacteria</taxon>
        <taxon>Bacillati</taxon>
        <taxon>Bacillota</taxon>
        <taxon>Clostridia</taxon>
        <taxon>Christensenellales</taxon>
        <taxon>Christensenellaceae</taxon>
        <taxon>Guopingia</taxon>
    </lineage>
</organism>
<proteinExistence type="predicted"/>
<keyword evidence="4" id="KW-0804">Transcription</keyword>
<dbReference type="EMBL" id="JACRSS010000001">
    <property type="protein sequence ID" value="MBC8537923.1"/>
    <property type="molecule type" value="Genomic_DNA"/>
</dbReference>
<dbReference type="Pfam" id="PF00356">
    <property type="entry name" value="LacI"/>
    <property type="match status" value="1"/>
</dbReference>
<gene>
    <name evidence="6" type="ORF">H8693_03105</name>
</gene>
<dbReference type="InterPro" id="IPR010982">
    <property type="entry name" value="Lambda_DNA-bd_dom_sf"/>
</dbReference>
<dbReference type="RefSeq" id="WP_249279744.1">
    <property type="nucleotide sequence ID" value="NZ_JACRSS010000001.1"/>
</dbReference>
<evidence type="ECO:0000256" key="3">
    <source>
        <dbReference type="ARBA" id="ARBA00023125"/>
    </source>
</evidence>
<dbReference type="PROSITE" id="PS50932">
    <property type="entry name" value="HTH_LACI_2"/>
    <property type="match status" value="1"/>
</dbReference>
<evidence type="ECO:0000256" key="1">
    <source>
        <dbReference type="ARBA" id="ARBA00022491"/>
    </source>
</evidence>
<dbReference type="AlphaFoldDB" id="A0A926DFV3"/>
<dbReference type="SUPFAM" id="SSF53822">
    <property type="entry name" value="Periplasmic binding protein-like I"/>
    <property type="match status" value="1"/>
</dbReference>
<keyword evidence="2" id="KW-0805">Transcription regulation</keyword>
<dbReference type="Gene3D" id="1.10.260.40">
    <property type="entry name" value="lambda repressor-like DNA-binding domains"/>
    <property type="match status" value="1"/>
</dbReference>
<feature type="domain" description="HTH lacI-type" evidence="5">
    <location>
        <begin position="2"/>
        <end position="56"/>
    </location>
</feature>
<dbReference type="CDD" id="cd06267">
    <property type="entry name" value="PBP1_LacI_sugar_binding-like"/>
    <property type="match status" value="1"/>
</dbReference>
<accession>A0A926DFV3</accession>
<dbReference type="SMART" id="SM00354">
    <property type="entry name" value="HTH_LACI"/>
    <property type="match status" value="1"/>
</dbReference>
<dbReference type="GO" id="GO:0003700">
    <property type="term" value="F:DNA-binding transcription factor activity"/>
    <property type="evidence" value="ECO:0007669"/>
    <property type="project" value="TreeGrafter"/>
</dbReference>
<dbReference type="PANTHER" id="PTHR30146:SF148">
    <property type="entry name" value="HTH-TYPE TRANSCRIPTIONAL REPRESSOR PURR-RELATED"/>
    <property type="match status" value="1"/>
</dbReference>
<dbReference type="InterPro" id="IPR000843">
    <property type="entry name" value="HTH_LacI"/>
</dbReference>
<dbReference type="Gene3D" id="3.40.50.2300">
    <property type="match status" value="2"/>
</dbReference>